<keyword evidence="1" id="KW-0812">Transmembrane</keyword>
<dbReference type="Proteomes" id="UP000253987">
    <property type="component" value="Unassembled WGS sequence"/>
</dbReference>
<gene>
    <name evidence="2" type="ORF">DIT71_17380</name>
</gene>
<dbReference type="AlphaFoldDB" id="A0A2V3ZF39"/>
<protein>
    <submittedName>
        <fullName evidence="2">Uncharacterized protein</fullName>
    </submittedName>
</protein>
<keyword evidence="1" id="KW-1133">Transmembrane helix</keyword>
<evidence type="ECO:0000313" key="3">
    <source>
        <dbReference type="Proteomes" id="UP000253987"/>
    </source>
</evidence>
<comment type="caution">
    <text evidence="2">The sequence shown here is derived from an EMBL/GenBank/DDBJ whole genome shotgun (WGS) entry which is preliminary data.</text>
</comment>
<dbReference type="RefSeq" id="WP_114614500.1">
    <property type="nucleotide sequence ID" value="NZ_QFWX01000013.1"/>
</dbReference>
<evidence type="ECO:0000313" key="2">
    <source>
        <dbReference type="EMBL" id="PXX88380.1"/>
    </source>
</evidence>
<feature type="transmembrane region" description="Helical" evidence="1">
    <location>
        <begin position="12"/>
        <end position="33"/>
    </location>
</feature>
<dbReference type="EMBL" id="QFWX01000013">
    <property type="protein sequence ID" value="PXX88380.1"/>
    <property type="molecule type" value="Genomic_DNA"/>
</dbReference>
<feature type="transmembrane region" description="Helical" evidence="1">
    <location>
        <begin position="45"/>
        <end position="63"/>
    </location>
</feature>
<proteinExistence type="predicted"/>
<organism evidence="2 3">
    <name type="scientific">Marinobacter vulgaris</name>
    <dbReference type="NCBI Taxonomy" id="1928331"/>
    <lineage>
        <taxon>Bacteria</taxon>
        <taxon>Pseudomonadati</taxon>
        <taxon>Pseudomonadota</taxon>
        <taxon>Gammaproteobacteria</taxon>
        <taxon>Pseudomonadales</taxon>
        <taxon>Marinobacteraceae</taxon>
        <taxon>Marinobacter</taxon>
    </lineage>
</organism>
<keyword evidence="3" id="KW-1185">Reference proteome</keyword>
<sequence length="275" mass="30492">MFTRLLVVSGLHPVWVFFYAGPCMVFVMWLVLGLNFNFASDGKEAGVWAIAIVLADLMIGFAWHGQANSRTTQLGEIKIPNYGKYPVTGFESSEPAKAPVIPEEVRAITVERSENFFKTVDQLSEDLGRALVVVPTLIGKIDVFWPDIMAEGSVVDPETADHGMQVVMNSFHNDQREAEYDAIVQRFGAPAKRGLVDQKSGETAMFAYWDIAAVIEASCKTFYGMEQVNGVEVAALYTKMFRDRSVKMPCPTEGYLVIPFIKGLIQPGVQVVRKP</sequence>
<reference evidence="2 3" key="2">
    <citation type="submission" date="2018-06" db="EMBL/GenBank/DDBJ databases">
        <title>Marinobactersediminissp. nov, a moderately halophilic bacterium isolated from marine solar saltern.</title>
        <authorList>
            <person name="Zhang Y."/>
        </authorList>
    </citation>
    <scope>NUCLEOTIDE SEQUENCE [LARGE SCALE GENOMIC DNA]</scope>
    <source>
        <strain evidence="2 3">F01</strain>
    </source>
</reference>
<reference evidence="3" key="1">
    <citation type="submission" date="2018-05" db="EMBL/GenBank/DDBJ databases">
        <authorList>
            <person name="Lu D."/>
        </authorList>
    </citation>
    <scope>NUCLEOTIDE SEQUENCE [LARGE SCALE GENOMIC DNA]</scope>
    <source>
        <strain evidence="3">F01</strain>
    </source>
</reference>
<keyword evidence="1" id="KW-0472">Membrane</keyword>
<accession>A0A2V3ZF39</accession>
<name>A0A2V3ZF39_9GAMM</name>
<evidence type="ECO:0000256" key="1">
    <source>
        <dbReference type="SAM" id="Phobius"/>
    </source>
</evidence>